<accession>D3A061</accession>
<dbReference type="GO" id="GO:0009279">
    <property type="term" value="C:cell outer membrane"/>
    <property type="evidence" value="ECO:0007669"/>
    <property type="project" value="UniProtKB-SubCell"/>
</dbReference>
<keyword evidence="9 10" id="KW-0998">Cell outer membrane</keyword>
<dbReference type="GO" id="GO:0044718">
    <property type="term" value="P:siderophore transmembrane transport"/>
    <property type="evidence" value="ECO:0007669"/>
    <property type="project" value="TreeGrafter"/>
</dbReference>
<keyword evidence="3 10" id="KW-0813">Transport</keyword>
<evidence type="ECO:0000256" key="6">
    <source>
        <dbReference type="ARBA" id="ARBA00023077"/>
    </source>
</evidence>
<evidence type="ECO:0000256" key="2">
    <source>
        <dbReference type="ARBA" id="ARBA00009810"/>
    </source>
</evidence>
<dbReference type="SUPFAM" id="SSF56935">
    <property type="entry name" value="Porins"/>
    <property type="match status" value="1"/>
</dbReference>
<comment type="subcellular location">
    <subcellularLocation>
        <location evidence="1 10">Cell outer membrane</location>
        <topology evidence="1 10">Multi-pass membrane protein</topology>
    </subcellularLocation>
</comment>
<evidence type="ECO:0000256" key="1">
    <source>
        <dbReference type="ARBA" id="ARBA00004571"/>
    </source>
</evidence>
<evidence type="ECO:0000259" key="14">
    <source>
        <dbReference type="Pfam" id="PF07715"/>
    </source>
</evidence>
<dbReference type="InterPro" id="IPR039426">
    <property type="entry name" value="TonB-dep_rcpt-like"/>
</dbReference>
<evidence type="ECO:0000256" key="10">
    <source>
        <dbReference type="PROSITE-ProRule" id="PRU01360"/>
    </source>
</evidence>
<organism evidence="15 16">
    <name type="scientific">Neisseria mucosa (strain ATCC 25996 / DSM 4631 / NCTC 10774 / M26)</name>
    <dbReference type="NCBI Taxonomy" id="546266"/>
    <lineage>
        <taxon>Bacteria</taxon>
        <taxon>Pseudomonadati</taxon>
        <taxon>Pseudomonadota</taxon>
        <taxon>Betaproteobacteria</taxon>
        <taxon>Neisseriales</taxon>
        <taxon>Neisseriaceae</taxon>
        <taxon>Neisseria</taxon>
    </lineage>
</organism>
<dbReference type="Gene3D" id="2.40.170.20">
    <property type="entry name" value="TonB-dependent receptor, beta-barrel domain"/>
    <property type="match status" value="1"/>
</dbReference>
<dbReference type="Pfam" id="PF07715">
    <property type="entry name" value="Plug"/>
    <property type="match status" value="1"/>
</dbReference>
<keyword evidence="4 10" id="KW-1134">Transmembrane beta strand</keyword>
<name>D3A061_NEIM2</name>
<keyword evidence="8 15" id="KW-0675">Receptor</keyword>
<evidence type="ECO:0000256" key="8">
    <source>
        <dbReference type="ARBA" id="ARBA00023170"/>
    </source>
</evidence>
<evidence type="ECO:0000256" key="11">
    <source>
        <dbReference type="RuleBase" id="RU003357"/>
    </source>
</evidence>
<dbReference type="PANTHER" id="PTHR30069:SF41">
    <property type="entry name" value="HEME_HEMOPEXIN UTILIZATION PROTEIN C"/>
    <property type="match status" value="1"/>
</dbReference>
<proteinExistence type="inferred from homology"/>
<dbReference type="Gene3D" id="2.170.130.10">
    <property type="entry name" value="TonB-dependent receptor, plug domain"/>
    <property type="match status" value="1"/>
</dbReference>
<feature type="domain" description="TonB-dependent receptor plug" evidence="14">
    <location>
        <begin position="35"/>
        <end position="131"/>
    </location>
</feature>
<dbReference type="AlphaFoldDB" id="D3A061"/>
<dbReference type="InterPro" id="IPR037066">
    <property type="entry name" value="Plug_dom_sf"/>
</dbReference>
<dbReference type="PROSITE" id="PS52016">
    <property type="entry name" value="TONB_DEPENDENT_REC_3"/>
    <property type="match status" value="1"/>
</dbReference>
<dbReference type="Proteomes" id="UP000003344">
    <property type="component" value="Unassembled WGS sequence"/>
</dbReference>
<keyword evidence="5 10" id="KW-0812">Transmembrane</keyword>
<gene>
    <name evidence="15" type="ORF">NEIMUCOT_06296</name>
</gene>
<evidence type="ECO:0000256" key="9">
    <source>
        <dbReference type="ARBA" id="ARBA00023237"/>
    </source>
</evidence>
<feature type="domain" description="TonB-dependent receptor-like beta-barrel" evidence="13">
    <location>
        <begin position="167"/>
        <end position="634"/>
    </location>
</feature>
<keyword evidence="7 10" id="KW-0472">Membrane</keyword>
<dbReference type="CDD" id="cd01347">
    <property type="entry name" value="ligand_gated_channel"/>
    <property type="match status" value="1"/>
</dbReference>
<evidence type="ECO:0000313" key="15">
    <source>
        <dbReference type="EMBL" id="EFC87264.1"/>
    </source>
</evidence>
<dbReference type="Pfam" id="PF00593">
    <property type="entry name" value="TonB_dep_Rec_b-barrel"/>
    <property type="match status" value="1"/>
</dbReference>
<evidence type="ECO:0000256" key="5">
    <source>
        <dbReference type="ARBA" id="ARBA00022692"/>
    </source>
</evidence>
<dbReference type="STRING" id="546266.NEIMUCOT_06296"/>
<dbReference type="InterPro" id="IPR036942">
    <property type="entry name" value="Beta-barrel_TonB_sf"/>
</dbReference>
<reference evidence="15 16" key="1">
    <citation type="submission" date="2009-10" db="EMBL/GenBank/DDBJ databases">
        <authorList>
            <person name="Weinstock G."/>
            <person name="Sodergren E."/>
            <person name="Clifton S."/>
            <person name="Fulton L."/>
            <person name="Fulton B."/>
            <person name="Courtney L."/>
            <person name="Fronick C."/>
            <person name="Harrison M."/>
            <person name="Strong C."/>
            <person name="Farmer C."/>
            <person name="Delahaunty K."/>
            <person name="Markovic C."/>
            <person name="Hall O."/>
            <person name="Minx P."/>
            <person name="Tomlinson C."/>
            <person name="Mitreva M."/>
            <person name="Nelson J."/>
            <person name="Hou S."/>
            <person name="Wollam A."/>
            <person name="Pepin K.H."/>
            <person name="Johnson M."/>
            <person name="Bhonagiri V."/>
            <person name="Nash W.E."/>
            <person name="Warren W."/>
            <person name="Chinwalla A."/>
            <person name="Mardis E.R."/>
            <person name="Wilson R.K."/>
        </authorList>
    </citation>
    <scope>NUCLEOTIDE SEQUENCE [LARGE SCALE GENOMIC DNA]</scope>
    <source>
        <strain evidence="16">ATCC 25996 / DSM 4631 / NCTC 10774 / M26</strain>
    </source>
</reference>
<dbReference type="InterPro" id="IPR000531">
    <property type="entry name" value="Beta-barrel_TonB"/>
</dbReference>
<dbReference type="EMBL" id="ACDX02000024">
    <property type="protein sequence ID" value="EFC87264.1"/>
    <property type="molecule type" value="Genomic_DNA"/>
</dbReference>
<evidence type="ECO:0000259" key="13">
    <source>
        <dbReference type="Pfam" id="PF00593"/>
    </source>
</evidence>
<comment type="caution">
    <text evidence="15">The sequence shown here is derived from an EMBL/GenBank/DDBJ whole genome shotgun (WGS) entry which is preliminary data.</text>
</comment>
<evidence type="ECO:0000313" key="16">
    <source>
        <dbReference type="Proteomes" id="UP000003344"/>
    </source>
</evidence>
<evidence type="ECO:0000256" key="3">
    <source>
        <dbReference type="ARBA" id="ARBA00022448"/>
    </source>
</evidence>
<evidence type="ECO:0000256" key="4">
    <source>
        <dbReference type="ARBA" id="ARBA00022452"/>
    </source>
</evidence>
<dbReference type="eggNOG" id="COG4771">
    <property type="taxonomic scope" value="Bacteria"/>
</dbReference>
<keyword evidence="6 11" id="KW-0798">TonB box</keyword>
<evidence type="ECO:0000256" key="7">
    <source>
        <dbReference type="ARBA" id="ARBA00023136"/>
    </source>
</evidence>
<evidence type="ECO:0000256" key="12">
    <source>
        <dbReference type="SAM" id="MobiDB-lite"/>
    </source>
</evidence>
<dbReference type="InterPro" id="IPR012910">
    <property type="entry name" value="Plug_dom"/>
</dbReference>
<dbReference type="GO" id="GO:0015344">
    <property type="term" value="F:siderophore uptake transmembrane transporter activity"/>
    <property type="evidence" value="ECO:0007669"/>
    <property type="project" value="TreeGrafter"/>
</dbReference>
<protein>
    <submittedName>
        <fullName evidence="15">TonB-dependent receptor</fullName>
    </submittedName>
</protein>
<dbReference type="PANTHER" id="PTHR30069">
    <property type="entry name" value="TONB-DEPENDENT OUTER MEMBRANE RECEPTOR"/>
    <property type="match status" value="1"/>
</dbReference>
<feature type="region of interest" description="Disordered" evidence="12">
    <location>
        <begin position="283"/>
        <end position="306"/>
    </location>
</feature>
<comment type="similarity">
    <text evidence="2 10 11">Belongs to the TonB-dependent receptor family.</text>
</comment>
<sequence>MVLALSSGFAHAENIKPEATAELKEVVVTGTAVPTRVTRNQLDRETSTDLKQVMKDQIGMDVGGGNGVAQFYSIRGVGEDKINLEVDGTSQSTKIFLHQSRFQLDPALVKSINVEKGTGAASAGLGAVGGTIRVTTVDAKDLLTDGKPFGFKLGAGLSSNKGSTGNAAVYGYQNGFDALFAGNFLNNRDYKDGNGNVNRGSRLKQHSYLAKIGYDFNDDHGIRLTYRQEYQKGNRTDKAEFQNVDSYIGVDGTYQKEQSYNLEYRGRNVGFLDKIDANVFQINTDDTKPPKGAPSPKAQASGTAQGGVPLGQLELSKIKATGANLNLASSFGDGHMVKYGVNYRHETSEPSDKGAWLKILGLYDRDKEKKAEYGVYAEGIWNLHPVTLTTGLRYDHFKYNAASKQSASHGQLNPSIGAIWDINDNFSLLANLNQASRAPRLNEALLANERAGAAADLDSNLKAETARRAELGFKWRNDNFNVSGSVFHQRIKDLIVYRWAKINNNTASITERGKIYNGGTLKTYGYELDASYRWGGLTARAGVSYVKPRLNGEMYYGESPIQAEDHESSFTFWNTGRQWLTGLSYQFENPKLEIGWRGRYAQSVKYTDVARGQGTIHGKKSGYGVHDIYANWQPLKKRQPERQLRRQQHRQQAIPFAQPTLPRRQRTRALLRARPRVHLGRELPLLIKTLTKGRLKPDFWVSDDLF</sequence>